<gene>
    <name evidence="1" type="ORF">COCON_G00233380</name>
</gene>
<dbReference type="Proteomes" id="UP001152803">
    <property type="component" value="Unassembled WGS sequence"/>
</dbReference>
<sequence length="114" mass="12921">MNASKERSRKGSRIERAVSVCKKVVSSFSFGWKRRRDLATAQKELNIHAQQLISESPTRWGSRQKMIEPVLEQDRAESHYCGTDATPGSMFNFAVKLSRATEIKTYIQNTGLVT</sequence>
<keyword evidence="2" id="KW-1185">Reference proteome</keyword>
<evidence type="ECO:0000313" key="2">
    <source>
        <dbReference type="Proteomes" id="UP001152803"/>
    </source>
</evidence>
<proteinExistence type="predicted"/>
<dbReference type="AlphaFoldDB" id="A0A9Q1CWA5"/>
<dbReference type="OrthoDB" id="8956353at2759"/>
<evidence type="ECO:0000313" key="1">
    <source>
        <dbReference type="EMBL" id="KAJ8250122.1"/>
    </source>
</evidence>
<dbReference type="EMBL" id="JAFJMO010000019">
    <property type="protein sequence ID" value="KAJ8250122.1"/>
    <property type="molecule type" value="Genomic_DNA"/>
</dbReference>
<reference evidence="1" key="1">
    <citation type="journal article" date="2023" name="Science">
        <title>Genome structures resolve the early diversification of teleost fishes.</title>
        <authorList>
            <person name="Parey E."/>
            <person name="Louis A."/>
            <person name="Montfort J."/>
            <person name="Bouchez O."/>
            <person name="Roques C."/>
            <person name="Iampietro C."/>
            <person name="Lluch J."/>
            <person name="Castinel A."/>
            <person name="Donnadieu C."/>
            <person name="Desvignes T."/>
            <person name="Floi Bucao C."/>
            <person name="Jouanno E."/>
            <person name="Wen M."/>
            <person name="Mejri S."/>
            <person name="Dirks R."/>
            <person name="Jansen H."/>
            <person name="Henkel C."/>
            <person name="Chen W.J."/>
            <person name="Zahm M."/>
            <person name="Cabau C."/>
            <person name="Klopp C."/>
            <person name="Thompson A.W."/>
            <person name="Robinson-Rechavi M."/>
            <person name="Braasch I."/>
            <person name="Lecointre G."/>
            <person name="Bobe J."/>
            <person name="Postlethwait J.H."/>
            <person name="Berthelot C."/>
            <person name="Roest Crollius H."/>
            <person name="Guiguen Y."/>
        </authorList>
    </citation>
    <scope>NUCLEOTIDE SEQUENCE</scope>
    <source>
        <strain evidence="1">Concon-B</strain>
    </source>
</reference>
<organism evidence="1 2">
    <name type="scientific">Conger conger</name>
    <name type="common">Conger eel</name>
    <name type="synonym">Muraena conger</name>
    <dbReference type="NCBI Taxonomy" id="82655"/>
    <lineage>
        <taxon>Eukaryota</taxon>
        <taxon>Metazoa</taxon>
        <taxon>Chordata</taxon>
        <taxon>Craniata</taxon>
        <taxon>Vertebrata</taxon>
        <taxon>Euteleostomi</taxon>
        <taxon>Actinopterygii</taxon>
        <taxon>Neopterygii</taxon>
        <taxon>Teleostei</taxon>
        <taxon>Anguilliformes</taxon>
        <taxon>Congridae</taxon>
        <taxon>Conger</taxon>
    </lineage>
</organism>
<comment type="caution">
    <text evidence="1">The sequence shown here is derived from an EMBL/GenBank/DDBJ whole genome shotgun (WGS) entry which is preliminary data.</text>
</comment>
<protein>
    <submittedName>
        <fullName evidence="1">Uncharacterized protein</fullName>
    </submittedName>
</protein>
<name>A0A9Q1CWA5_CONCO</name>
<accession>A0A9Q1CWA5</accession>